<dbReference type="Proteomes" id="UP000403266">
    <property type="component" value="Unassembled WGS sequence"/>
</dbReference>
<organism evidence="2 3">
    <name type="scientific">Microvirga tunisiensis</name>
    <dbReference type="NCBI Taxonomy" id="2108360"/>
    <lineage>
        <taxon>Bacteria</taxon>
        <taxon>Pseudomonadati</taxon>
        <taxon>Pseudomonadota</taxon>
        <taxon>Alphaproteobacteria</taxon>
        <taxon>Hyphomicrobiales</taxon>
        <taxon>Methylobacteriaceae</taxon>
        <taxon>Microvirga</taxon>
    </lineage>
</organism>
<accession>A0A5N7MJP3</accession>
<gene>
    <name evidence="2" type="ORF">FS320_18355</name>
</gene>
<evidence type="ECO:0000313" key="3">
    <source>
        <dbReference type="Proteomes" id="UP000403266"/>
    </source>
</evidence>
<protein>
    <submittedName>
        <fullName evidence="2">DUF2958 domain-containing protein</fullName>
    </submittedName>
</protein>
<dbReference type="OrthoDB" id="1070337at2"/>
<evidence type="ECO:0000313" key="2">
    <source>
        <dbReference type="EMBL" id="MPR27123.1"/>
    </source>
</evidence>
<reference evidence="2 3" key="1">
    <citation type="journal article" date="2019" name="Syst. Appl. Microbiol.">
        <title>Microvirga tunisiensis sp. nov., a root nodule symbiotic bacterium isolated from Lupinus micranthus and L. luteus grown in Northern Tunisia.</title>
        <authorList>
            <person name="Msaddak A."/>
            <person name="Rejili M."/>
            <person name="Duran D."/>
            <person name="Mars M."/>
            <person name="Palacios J.M."/>
            <person name="Ruiz-Argueso T."/>
            <person name="Rey L."/>
            <person name="Imperial J."/>
        </authorList>
    </citation>
    <scope>NUCLEOTIDE SEQUENCE [LARGE SCALE GENOMIC DNA]</scope>
    <source>
        <strain evidence="2 3">Lmie10</strain>
    </source>
</reference>
<dbReference type="EMBL" id="VOSK01000074">
    <property type="protein sequence ID" value="MPR27123.1"/>
    <property type="molecule type" value="Genomic_DNA"/>
</dbReference>
<dbReference type="AlphaFoldDB" id="A0A5N7MJP3"/>
<name>A0A5N7MJP3_9HYPH</name>
<keyword evidence="3" id="KW-1185">Reference proteome</keyword>
<dbReference type="InterPro" id="IPR021341">
    <property type="entry name" value="DUF2958"/>
</dbReference>
<feature type="region of interest" description="Disordered" evidence="1">
    <location>
        <begin position="1"/>
        <end position="23"/>
    </location>
</feature>
<proteinExistence type="predicted"/>
<comment type="caution">
    <text evidence="2">The sequence shown here is derived from an EMBL/GenBank/DDBJ whole genome shotgun (WGS) entry which is preliminary data.</text>
</comment>
<dbReference type="Pfam" id="PF11171">
    <property type="entry name" value="DUF2958"/>
    <property type="match status" value="1"/>
</dbReference>
<sequence>MEPVAQERRACQSRDDRPRSGRETLHAHADWVWLVTEIHPDDGQTLPVMGYFCLSEITRPSEPLVYKDLNFRFRPKRPLSEHCAEAAKAGSITV</sequence>
<evidence type="ECO:0000256" key="1">
    <source>
        <dbReference type="SAM" id="MobiDB-lite"/>
    </source>
</evidence>